<dbReference type="EMBL" id="CM011675">
    <property type="protein sequence ID" value="TMS22292.1"/>
    <property type="molecule type" value="Genomic_DNA"/>
</dbReference>
<keyword evidence="2" id="KW-1185">Reference proteome</keyword>
<proteinExistence type="predicted"/>
<gene>
    <name evidence="1" type="ORF">E3U43_012557</name>
</gene>
<dbReference type="Proteomes" id="UP000793456">
    <property type="component" value="Chromosome II"/>
</dbReference>
<organism evidence="1 2">
    <name type="scientific">Larimichthys crocea</name>
    <name type="common">Large yellow croaker</name>
    <name type="synonym">Pseudosciaena crocea</name>
    <dbReference type="NCBI Taxonomy" id="215358"/>
    <lineage>
        <taxon>Eukaryota</taxon>
        <taxon>Metazoa</taxon>
        <taxon>Chordata</taxon>
        <taxon>Craniata</taxon>
        <taxon>Vertebrata</taxon>
        <taxon>Euteleostomi</taxon>
        <taxon>Actinopterygii</taxon>
        <taxon>Neopterygii</taxon>
        <taxon>Teleostei</taxon>
        <taxon>Neoteleostei</taxon>
        <taxon>Acanthomorphata</taxon>
        <taxon>Eupercaria</taxon>
        <taxon>Sciaenidae</taxon>
        <taxon>Larimichthys</taxon>
    </lineage>
</organism>
<evidence type="ECO:0000313" key="1">
    <source>
        <dbReference type="EMBL" id="TMS22292.1"/>
    </source>
</evidence>
<name>A0ACD3RSF8_LARCR</name>
<sequence>MEVLLSKQAAEQKCSSAIENKTPTVLLHRLTLKLTSQMFSEILGSIRDTPRKVVMEQPPGSVDDLQPQDLSASSIPNVIDLTRKGEECVLNPTSLDALRMVKSPGWYPNSETGNPGLPFSETGSSDITLQSGDQIQPDNAFSRTTVTLSYVSRSRVFPTPRDPLSRHSSLCGVPPISKFSLHPPCDSDEGLGETGYVLNQHYSEQVDGPVDLATQTELFQSQAQVGPEGDGGVCLTQEPHEVNGGVISRGGDVDEFVQSQGEHGLSRENSKGLENGQGDSWSSSGVCAESSPETLTPATGEDEETGDPEVLFVMSKKADPVVVPDSVGSRDLSSLSREYVSPLEDPVSPSATSQDDVEDVFVLPQASSSPSGDNSYLETTDEVAWDGVSTEGAIQPASGTSDSTTRLDSRHENKQPVRTRKAALEPLIDLTDDVCALDVSENKPKTVVPHMNGNAKALQRTLKEKKLPARLGRGTRLEAIVMNINSSRYKVSGCIRTNKKASQSTASDSKLVGAKRNDTLSSGKRTNRAKAVKQKAIPVKRGKTNNTDSCKDSTSDSEINKKSHSSTPPGSPQFVGLKKSKKEPEQLPRPDSSVEVHVERFSPPPPTPSPSKSPKESRGKSKSKATGSKTSPTAKTKRARTPKSRRKKRKQSQSSSMFSPKEPEIKLRYVNYKEEKRDLRLDSFSPFIRVERQQSSPSLCTVINYPEEERTQHKKGQQQQTHPGGFISAVVPSTSCLQLGRVSMHSQHQRSLVCCLCGLSANAMDLGDLHGPYYPEGYQPSTKTPASSSGLKADGEDFSDSDSSACSVRGRGGKRAIMPRPPRPGGRLNEKGLPECQRWSGDGTSSPAAKRARSGVGSADCGGLVQPPCAASGALRILAPRRLRHLVCRRVPREGQSVWTGGGREGGPGDVPHGDDGAENEQNIDANALISVPHVARRHIRDQNSVKGFSDLTSPTPVIDDKYVLKLLKENLRFCTNLITREMCSACRDPGATLGCFFKGCPNKYHYRCALESADCVLIEENFSMKCKKHKNKTFKAPPGTRWDDR</sequence>
<accession>A0ACD3RSF8</accession>
<evidence type="ECO:0000313" key="2">
    <source>
        <dbReference type="Proteomes" id="UP000793456"/>
    </source>
</evidence>
<comment type="caution">
    <text evidence="1">The sequence shown here is derived from an EMBL/GenBank/DDBJ whole genome shotgun (WGS) entry which is preliminary data.</text>
</comment>
<reference evidence="1" key="1">
    <citation type="submission" date="2018-11" db="EMBL/GenBank/DDBJ databases">
        <title>The sequence and de novo assembly of Larimichthys crocea genome using PacBio and Hi-C technologies.</title>
        <authorList>
            <person name="Xu P."/>
            <person name="Chen B."/>
            <person name="Zhou Z."/>
            <person name="Ke Q."/>
            <person name="Wu Y."/>
            <person name="Bai H."/>
            <person name="Pu F."/>
        </authorList>
    </citation>
    <scope>NUCLEOTIDE SEQUENCE</scope>
    <source>
        <tissue evidence="1">Muscle</tissue>
    </source>
</reference>
<protein>
    <submittedName>
        <fullName evidence="1">Uncharacterized protein</fullName>
    </submittedName>
</protein>